<dbReference type="Proteomes" id="UP000054279">
    <property type="component" value="Unassembled WGS sequence"/>
</dbReference>
<reference evidence="2 3" key="1">
    <citation type="submission" date="2014-06" db="EMBL/GenBank/DDBJ databases">
        <title>Evolutionary Origins and Diversification of the Mycorrhizal Mutualists.</title>
        <authorList>
            <consortium name="DOE Joint Genome Institute"/>
            <consortium name="Mycorrhizal Genomics Consortium"/>
            <person name="Kohler A."/>
            <person name="Kuo A."/>
            <person name="Nagy L.G."/>
            <person name="Floudas D."/>
            <person name="Copeland A."/>
            <person name="Barry K.W."/>
            <person name="Cichocki N."/>
            <person name="Veneault-Fourrey C."/>
            <person name="LaButti K."/>
            <person name="Lindquist E.A."/>
            <person name="Lipzen A."/>
            <person name="Lundell T."/>
            <person name="Morin E."/>
            <person name="Murat C."/>
            <person name="Riley R."/>
            <person name="Ohm R."/>
            <person name="Sun H."/>
            <person name="Tunlid A."/>
            <person name="Henrissat B."/>
            <person name="Grigoriev I.V."/>
            <person name="Hibbett D.S."/>
            <person name="Martin F."/>
        </authorList>
    </citation>
    <scope>NUCLEOTIDE SEQUENCE [LARGE SCALE GENOMIC DNA]</scope>
    <source>
        <strain evidence="2 3">SS14</strain>
    </source>
</reference>
<dbReference type="OrthoDB" id="332863at2759"/>
<dbReference type="HOGENOM" id="CLU_1476041_0_0_1"/>
<gene>
    <name evidence="2" type="ORF">M422DRAFT_257673</name>
</gene>
<evidence type="ECO:0000313" key="2">
    <source>
        <dbReference type="EMBL" id="KIJ39608.1"/>
    </source>
</evidence>
<evidence type="ECO:0000313" key="3">
    <source>
        <dbReference type="Proteomes" id="UP000054279"/>
    </source>
</evidence>
<accession>A0A0C9U957</accession>
<name>A0A0C9U957_SPHS4</name>
<dbReference type="EMBL" id="KN837151">
    <property type="protein sequence ID" value="KIJ39608.1"/>
    <property type="molecule type" value="Genomic_DNA"/>
</dbReference>
<organism evidence="2 3">
    <name type="scientific">Sphaerobolus stellatus (strain SS14)</name>
    <dbReference type="NCBI Taxonomy" id="990650"/>
    <lineage>
        <taxon>Eukaryota</taxon>
        <taxon>Fungi</taxon>
        <taxon>Dikarya</taxon>
        <taxon>Basidiomycota</taxon>
        <taxon>Agaricomycotina</taxon>
        <taxon>Agaricomycetes</taxon>
        <taxon>Phallomycetidae</taxon>
        <taxon>Geastrales</taxon>
        <taxon>Sphaerobolaceae</taxon>
        <taxon>Sphaerobolus</taxon>
    </lineage>
</organism>
<proteinExistence type="predicted"/>
<keyword evidence="3" id="KW-1185">Reference proteome</keyword>
<sequence length="183" mass="20091">MGTERLVVDLGSPLCHSMSSLPPSSRRAESPFPPSHSKARHTPSSKPAAPRTTPAMSPPASRIHGRPSDMLLVELPTPPGAAHGPRILFDLWKHIRATQHVDRYLFIIQRQPVPSNSSLKSTPSTAIMITLDTPTIKSVVLPVSKPTSMARRTRIRPPKERIPLPIALDLLFELPLPRLVAQL</sequence>
<feature type="region of interest" description="Disordered" evidence="1">
    <location>
        <begin position="1"/>
        <end position="65"/>
    </location>
</feature>
<evidence type="ECO:0000256" key="1">
    <source>
        <dbReference type="SAM" id="MobiDB-lite"/>
    </source>
</evidence>
<protein>
    <submittedName>
        <fullName evidence="2">Uncharacterized protein</fullName>
    </submittedName>
</protein>
<dbReference type="AlphaFoldDB" id="A0A0C9U957"/>